<name>A0A4S4B5E5_9RHOO</name>
<evidence type="ECO:0000259" key="2">
    <source>
        <dbReference type="Pfam" id="PF14229"/>
    </source>
</evidence>
<dbReference type="InterPro" id="IPR025567">
    <property type="entry name" value="DUF4332"/>
</dbReference>
<dbReference type="Gene3D" id="1.10.150.20">
    <property type="entry name" value="5' to 3' exonuclease, C-terminal subdomain"/>
    <property type="match status" value="2"/>
</dbReference>
<proteinExistence type="predicted"/>
<accession>A0A4S4B5E5</accession>
<organism evidence="3 4">
    <name type="scientific">Pseudothauera nasutitermitis</name>
    <dbReference type="NCBI Taxonomy" id="2565930"/>
    <lineage>
        <taxon>Bacteria</taxon>
        <taxon>Pseudomonadati</taxon>
        <taxon>Pseudomonadota</taxon>
        <taxon>Betaproteobacteria</taxon>
        <taxon>Rhodocyclales</taxon>
        <taxon>Zoogloeaceae</taxon>
        <taxon>Pseudothauera</taxon>
    </lineage>
</organism>
<sequence length="157" mass="16839">MKITDGQRQPPGPFQSTGRVQVASKKIEDVEGIGEVIGGKLRAAGVKDTDGLLAASATPAQRKQLAEKAGLSEKQILKFANMVDLYRIDGVGSEYSELLEAAGVDTVPELAQRNAANLTVALAEANEKRKLVRRVPSEAEVAKWVAQAKTLPRVLTY</sequence>
<evidence type="ECO:0000256" key="1">
    <source>
        <dbReference type="SAM" id="MobiDB-lite"/>
    </source>
</evidence>
<evidence type="ECO:0000313" key="4">
    <source>
        <dbReference type="Proteomes" id="UP000308430"/>
    </source>
</evidence>
<feature type="region of interest" description="Disordered" evidence="1">
    <location>
        <begin position="1"/>
        <end position="22"/>
    </location>
</feature>
<protein>
    <submittedName>
        <fullName evidence="3">DUF4332 domain-containing protein</fullName>
    </submittedName>
</protein>
<dbReference type="EMBL" id="SSOC01000002">
    <property type="protein sequence ID" value="THF66197.1"/>
    <property type="molecule type" value="Genomic_DNA"/>
</dbReference>
<comment type="caution">
    <text evidence="3">The sequence shown here is derived from an EMBL/GenBank/DDBJ whole genome shotgun (WGS) entry which is preliminary data.</text>
</comment>
<gene>
    <name evidence="3" type="ORF">E6C76_04890</name>
</gene>
<evidence type="ECO:0000313" key="3">
    <source>
        <dbReference type="EMBL" id="THF66197.1"/>
    </source>
</evidence>
<keyword evidence="4" id="KW-1185">Reference proteome</keyword>
<dbReference type="Proteomes" id="UP000308430">
    <property type="component" value="Unassembled WGS sequence"/>
</dbReference>
<dbReference type="OrthoDB" id="9794786at2"/>
<dbReference type="AlphaFoldDB" id="A0A4S4B5E5"/>
<reference evidence="3 4" key="1">
    <citation type="submission" date="2019-04" db="EMBL/GenBank/DDBJ databases">
        <title>Azoarcus nasutitermitis sp. nov. isolated from termite nest.</title>
        <authorList>
            <person name="Lin S.-Y."/>
            <person name="Hameed A."/>
            <person name="Hsu Y.-H."/>
            <person name="Young C.-C."/>
        </authorList>
    </citation>
    <scope>NUCLEOTIDE SEQUENCE [LARGE SCALE GENOMIC DNA]</scope>
    <source>
        <strain evidence="3 4">CC-YHH838</strain>
    </source>
</reference>
<dbReference type="Pfam" id="PF14229">
    <property type="entry name" value="DUF4332"/>
    <property type="match status" value="1"/>
</dbReference>
<feature type="domain" description="DUF4332" evidence="2">
    <location>
        <begin position="32"/>
        <end position="151"/>
    </location>
</feature>